<dbReference type="InterPro" id="IPR001307">
    <property type="entry name" value="Thiosulphate_STrfase_CS"/>
</dbReference>
<dbReference type="Pfam" id="PF00581">
    <property type="entry name" value="Rhodanese"/>
    <property type="match status" value="2"/>
</dbReference>
<evidence type="ECO:0000313" key="4">
    <source>
        <dbReference type="EMBL" id="CAB4362868.1"/>
    </source>
</evidence>
<proteinExistence type="predicted"/>
<evidence type="ECO:0000313" key="9">
    <source>
        <dbReference type="EMBL" id="CAB4990625.1"/>
    </source>
</evidence>
<dbReference type="CDD" id="cd01448">
    <property type="entry name" value="TST_Repeat_1"/>
    <property type="match status" value="1"/>
</dbReference>
<dbReference type="InterPro" id="IPR001763">
    <property type="entry name" value="Rhodanese-like_dom"/>
</dbReference>
<gene>
    <name evidence="5" type="ORF">UFOPK2656_00656</name>
    <name evidence="6" type="ORF">UFOPK3099_00433</name>
    <name evidence="7" type="ORF">UFOPK3267_02217</name>
    <name evidence="8" type="ORF">UFOPK3651_00694</name>
    <name evidence="9" type="ORF">UFOPK3931_01445</name>
    <name evidence="4" type="ORF">UFOPK4189_00654</name>
</gene>
<organism evidence="4">
    <name type="scientific">freshwater metagenome</name>
    <dbReference type="NCBI Taxonomy" id="449393"/>
    <lineage>
        <taxon>unclassified sequences</taxon>
        <taxon>metagenomes</taxon>
        <taxon>ecological metagenomes</taxon>
    </lineage>
</organism>
<dbReference type="EMBL" id="CAFBIY010000146">
    <property type="protein sequence ID" value="CAB4852675.1"/>
    <property type="molecule type" value="Genomic_DNA"/>
</dbReference>
<evidence type="ECO:0000313" key="6">
    <source>
        <dbReference type="EMBL" id="CAB4806249.1"/>
    </source>
</evidence>
<dbReference type="SUPFAM" id="SSF52821">
    <property type="entry name" value="Rhodanese/Cell cycle control phosphatase"/>
    <property type="match status" value="2"/>
</dbReference>
<dbReference type="EMBL" id="CAFBMT010000003">
    <property type="protein sequence ID" value="CAB4918441.1"/>
    <property type="molecule type" value="Genomic_DNA"/>
</dbReference>
<dbReference type="PANTHER" id="PTHR11364">
    <property type="entry name" value="THIOSULFATE SULFERTANSFERASE"/>
    <property type="match status" value="1"/>
</dbReference>
<evidence type="ECO:0000256" key="2">
    <source>
        <dbReference type="ARBA" id="ARBA00022737"/>
    </source>
</evidence>
<accession>A0A6J6A3I5</accession>
<dbReference type="PANTHER" id="PTHR11364:SF27">
    <property type="entry name" value="SULFURTRANSFERASE"/>
    <property type="match status" value="1"/>
</dbReference>
<protein>
    <submittedName>
        <fullName evidence="4">Unannotated protein</fullName>
    </submittedName>
</protein>
<keyword evidence="1" id="KW-0808">Transferase</keyword>
<dbReference type="PROSITE" id="PS00380">
    <property type="entry name" value="RHODANESE_1"/>
    <property type="match status" value="1"/>
</dbReference>
<dbReference type="SMART" id="SM00450">
    <property type="entry name" value="RHOD"/>
    <property type="match status" value="2"/>
</dbReference>
<name>A0A6J6A3I5_9ZZZZ</name>
<dbReference type="CDD" id="cd01449">
    <property type="entry name" value="TST_Repeat_2"/>
    <property type="match status" value="1"/>
</dbReference>
<dbReference type="InterPro" id="IPR045078">
    <property type="entry name" value="TST/MPST-like"/>
</dbReference>
<dbReference type="EMBL" id="CAEZYF010000003">
    <property type="protein sequence ID" value="CAB4710776.1"/>
    <property type="molecule type" value="Genomic_DNA"/>
</dbReference>
<dbReference type="EMBL" id="CAFBOL010000033">
    <property type="protein sequence ID" value="CAB4990625.1"/>
    <property type="molecule type" value="Genomic_DNA"/>
</dbReference>
<dbReference type="Gene3D" id="3.40.250.10">
    <property type="entry name" value="Rhodanese-like domain"/>
    <property type="match status" value="2"/>
</dbReference>
<dbReference type="InterPro" id="IPR036873">
    <property type="entry name" value="Rhodanese-like_dom_sf"/>
</dbReference>
<evidence type="ECO:0000313" key="7">
    <source>
        <dbReference type="EMBL" id="CAB4852675.1"/>
    </source>
</evidence>
<feature type="domain" description="Rhodanese" evidence="3">
    <location>
        <begin position="166"/>
        <end position="279"/>
    </location>
</feature>
<evidence type="ECO:0000259" key="3">
    <source>
        <dbReference type="PROSITE" id="PS50206"/>
    </source>
</evidence>
<dbReference type="EMBL" id="CAESGF010000003">
    <property type="protein sequence ID" value="CAB4362868.1"/>
    <property type="molecule type" value="Genomic_DNA"/>
</dbReference>
<dbReference type="GO" id="GO:0004792">
    <property type="term" value="F:thiosulfate-cyanide sulfurtransferase activity"/>
    <property type="evidence" value="ECO:0007669"/>
    <property type="project" value="InterPro"/>
</dbReference>
<dbReference type="AlphaFoldDB" id="A0A6J6A3I5"/>
<dbReference type="EMBL" id="CAFAAV010000020">
    <property type="protein sequence ID" value="CAB4806249.1"/>
    <property type="molecule type" value="Genomic_DNA"/>
</dbReference>
<reference evidence="4" key="1">
    <citation type="submission" date="2020-05" db="EMBL/GenBank/DDBJ databases">
        <authorList>
            <person name="Chiriac C."/>
            <person name="Salcher M."/>
            <person name="Ghai R."/>
            <person name="Kavagutti S V."/>
        </authorList>
    </citation>
    <scope>NUCLEOTIDE SEQUENCE</scope>
</reference>
<feature type="domain" description="Rhodanese" evidence="3">
    <location>
        <begin position="17"/>
        <end position="135"/>
    </location>
</feature>
<dbReference type="PROSITE" id="PS50206">
    <property type="entry name" value="RHODANESE_3"/>
    <property type="match status" value="2"/>
</dbReference>
<keyword evidence="2" id="KW-0677">Repeat</keyword>
<evidence type="ECO:0000313" key="5">
    <source>
        <dbReference type="EMBL" id="CAB4710776.1"/>
    </source>
</evidence>
<evidence type="ECO:0000256" key="1">
    <source>
        <dbReference type="ARBA" id="ARBA00022679"/>
    </source>
</evidence>
<evidence type="ECO:0000313" key="8">
    <source>
        <dbReference type="EMBL" id="CAB4918441.1"/>
    </source>
</evidence>
<sequence>MIAPVVDAASLETWLHTGRPVTITDVRWYLDGRDGREAYETAHLPGAVWIDLDRDLAGHGLPATEGRHPLPTPADFAAAMAVAGIGDDTIVVAYDDTGGLTAGRLVVMLRMLGRDAAVLNGGLNTWVAEGRAIETGPGRAPTPATFTAAAWPSERLVSADETAAHAAAGGVVLDARAAERFTGEVTQIDPRPGHIPGARNAPWAAVLGADGRMLPTQELLAHYTQLGATVPEAAPIAYCGSGVSACMNAIAMEHAGLTPPRMYVASFSGWSADPAHAVETGPGGQVA</sequence>